<evidence type="ECO:0008006" key="3">
    <source>
        <dbReference type="Google" id="ProtNLM"/>
    </source>
</evidence>
<gene>
    <name evidence="1" type="ORF">A2799_00890</name>
</gene>
<dbReference type="EMBL" id="MFZH01000042">
    <property type="protein sequence ID" value="OGK17566.1"/>
    <property type="molecule type" value="Genomic_DNA"/>
</dbReference>
<evidence type="ECO:0000313" key="2">
    <source>
        <dbReference type="Proteomes" id="UP000176850"/>
    </source>
</evidence>
<protein>
    <recommendedName>
        <fullName evidence="3">Polymerase nucleotidyl transferase domain-containing protein</fullName>
    </recommendedName>
</protein>
<reference evidence="1 2" key="1">
    <citation type="journal article" date="2016" name="Nat. Commun.">
        <title>Thousands of microbial genomes shed light on interconnected biogeochemical processes in an aquifer system.</title>
        <authorList>
            <person name="Anantharaman K."/>
            <person name="Brown C.T."/>
            <person name="Hug L.A."/>
            <person name="Sharon I."/>
            <person name="Castelle C.J."/>
            <person name="Probst A.J."/>
            <person name="Thomas B.C."/>
            <person name="Singh A."/>
            <person name="Wilkins M.J."/>
            <person name="Karaoz U."/>
            <person name="Brodie E.L."/>
            <person name="Williams K.H."/>
            <person name="Hubbard S.S."/>
            <person name="Banfield J.F."/>
        </authorList>
    </citation>
    <scope>NUCLEOTIDE SEQUENCE [LARGE SCALE GENOMIC DNA]</scope>
</reference>
<organism evidence="1 2">
    <name type="scientific">Candidatus Roizmanbacteria bacterium RIFCSPHIGHO2_01_FULL_39_24</name>
    <dbReference type="NCBI Taxonomy" id="1802032"/>
    <lineage>
        <taxon>Bacteria</taxon>
        <taxon>Candidatus Roizmaniibacteriota</taxon>
    </lineage>
</organism>
<comment type="caution">
    <text evidence="1">The sequence shown here is derived from an EMBL/GenBank/DDBJ whole genome shotgun (WGS) entry which is preliminary data.</text>
</comment>
<evidence type="ECO:0000313" key="1">
    <source>
        <dbReference type="EMBL" id="OGK17566.1"/>
    </source>
</evidence>
<dbReference type="AlphaFoldDB" id="A0A1F7GFF8"/>
<accession>A0A1F7GFF8</accession>
<sequence>MISQHEELSGLIRVLRYYAFFHYAATFDDIYISYPYSVSKTQLESILRTAHTEGRVLTEKIAGISYYTLPSHGITLHVVVSKIEATERKLERVAPFLFFAKYFPTVSLIGLSGSLAMENTGKNDDVDYFVISKPGRVWTTRFLLLILASLLGMRRRRGERSPSGKVCLNLFFDGSDLTVPEQKQNLYVAHEIVQMKPVFERGKIYERFLEANSWINEYFPNFRGQERSNVVIPAKAGIHLNRSPIGVGDDKKYPSSILEKLARSVQLYWMRGHITNELVSDSQMWFYPDDFEKKIKSMLS</sequence>
<dbReference type="Proteomes" id="UP000176850">
    <property type="component" value="Unassembled WGS sequence"/>
</dbReference>
<proteinExistence type="predicted"/>
<name>A0A1F7GFF8_9BACT</name>